<evidence type="ECO:0000313" key="2">
    <source>
        <dbReference type="EMBL" id="WYJ78031.1"/>
    </source>
</evidence>
<feature type="transmembrane region" description="Helical" evidence="1">
    <location>
        <begin position="194"/>
        <end position="211"/>
    </location>
</feature>
<proteinExistence type="predicted"/>
<reference evidence="2 3" key="1">
    <citation type="submission" date="2021-03" db="EMBL/GenBank/DDBJ databases">
        <authorList>
            <person name="Gilmore M.S."/>
            <person name="Schwartzman J."/>
            <person name="Van Tyne D."/>
            <person name="Martin M."/>
            <person name="Earl A.M."/>
            <person name="Manson A.L."/>
            <person name="Straub T."/>
            <person name="Salamzade R."/>
            <person name="Saavedra J."/>
            <person name="Lebreton F."/>
            <person name="Prichula J."/>
            <person name="Schaufler K."/>
            <person name="Gaca A."/>
            <person name="Sgardioli B."/>
            <person name="Wagenaar J."/>
            <person name="Strong T."/>
        </authorList>
    </citation>
    <scope>NUCLEOTIDE SEQUENCE [LARGE SCALE GENOMIC DNA]</scope>
    <source>
        <strain evidence="2 3">DIV2402</strain>
    </source>
</reference>
<feature type="transmembrane region" description="Helical" evidence="1">
    <location>
        <begin position="168"/>
        <end position="188"/>
    </location>
</feature>
<dbReference type="Proteomes" id="UP000664701">
    <property type="component" value="Chromosome"/>
</dbReference>
<dbReference type="RefSeq" id="WP_207941795.1">
    <property type="nucleotide sequence ID" value="NZ_CP147251.1"/>
</dbReference>
<protein>
    <submittedName>
        <fullName evidence="2">Uncharacterized protein</fullName>
    </submittedName>
</protein>
<name>A0ABZ2SQH1_9ENTE</name>
<sequence length="312" mass="34326">MERPYVKSLEKIATQLELSLDKPTSTIYGVMNGYKFCLIPFNETYRFTLKFSLKQENELPDANLLKEIVAESKSIVECQVQGHQVFYVLKTGMTANKSAEKLQEVLPLITQFLASNYFQNCCQNCGAEGEDVYNVAGTPVICCETCFKEYSEAVNANEQAKNQKKENIVAGLVGAFLGSVLGVIAIIVLGQLGYVAALSGIVLAICSLKGYELLGGKLSKQGIIGSSIIMIIMVYVGMRLDWSISVASYYQEADVFSAFRLMPQLLSEGYVESSAYYGNLAMLYLFTALGAIPTILNVLRNRKLGSESYKLS</sequence>
<organism evidence="2 3">
    <name type="scientific">Candidatus Enterococcus lowellii</name>
    <dbReference type="NCBI Taxonomy" id="2230877"/>
    <lineage>
        <taxon>Bacteria</taxon>
        <taxon>Bacillati</taxon>
        <taxon>Bacillota</taxon>
        <taxon>Bacilli</taxon>
        <taxon>Lactobacillales</taxon>
        <taxon>Enterococcaceae</taxon>
        <taxon>Enterococcus</taxon>
    </lineage>
</organism>
<reference evidence="2 3" key="2">
    <citation type="submission" date="2024-03" db="EMBL/GenBank/DDBJ databases">
        <title>The Genome Sequence of Enterococcus sp. DIV2402.</title>
        <authorList>
            <consortium name="The Broad Institute Genomics Platform"/>
            <consortium name="The Broad Institute Microbial Omics Core"/>
            <consortium name="The Broad Institute Genomic Center for Infectious Diseases"/>
            <person name="Earl A."/>
            <person name="Manson A."/>
            <person name="Gilmore M."/>
            <person name="Schwartman J."/>
            <person name="Shea T."/>
            <person name="Abouelleil A."/>
            <person name="Cao P."/>
            <person name="Chapman S."/>
            <person name="Cusick C."/>
            <person name="Young S."/>
            <person name="Neafsey D."/>
            <person name="Nusbaum C."/>
            <person name="Birren B."/>
        </authorList>
    </citation>
    <scope>NUCLEOTIDE SEQUENCE [LARGE SCALE GENOMIC DNA]</scope>
    <source>
        <strain evidence="2 3">DIV2402</strain>
    </source>
</reference>
<feature type="transmembrane region" description="Helical" evidence="1">
    <location>
        <begin position="276"/>
        <end position="299"/>
    </location>
</feature>
<keyword evidence="1" id="KW-0472">Membrane</keyword>
<keyword evidence="3" id="KW-1185">Reference proteome</keyword>
<feature type="transmembrane region" description="Helical" evidence="1">
    <location>
        <begin position="223"/>
        <end position="240"/>
    </location>
</feature>
<accession>A0ABZ2SQH1</accession>
<evidence type="ECO:0000313" key="3">
    <source>
        <dbReference type="Proteomes" id="UP000664701"/>
    </source>
</evidence>
<dbReference type="EMBL" id="CP147251">
    <property type="protein sequence ID" value="WYJ78031.1"/>
    <property type="molecule type" value="Genomic_DNA"/>
</dbReference>
<evidence type="ECO:0000256" key="1">
    <source>
        <dbReference type="SAM" id="Phobius"/>
    </source>
</evidence>
<keyword evidence="1" id="KW-0812">Transmembrane</keyword>
<keyword evidence="1" id="KW-1133">Transmembrane helix</keyword>
<gene>
    <name evidence="2" type="ORF">DOK78_002687</name>
</gene>